<evidence type="ECO:0000313" key="5">
    <source>
        <dbReference type="Proteomes" id="UP001596122"/>
    </source>
</evidence>
<keyword evidence="5" id="KW-1185">Reference proteome</keyword>
<evidence type="ECO:0000256" key="2">
    <source>
        <dbReference type="SAM" id="MobiDB-lite"/>
    </source>
</evidence>
<dbReference type="Proteomes" id="UP001596122">
    <property type="component" value="Unassembled WGS sequence"/>
</dbReference>
<comment type="caution">
    <text evidence="4">The sequence shown here is derived from an EMBL/GenBank/DDBJ whole genome shotgun (WGS) entry which is preliminary data.</text>
</comment>
<evidence type="ECO:0000313" key="4">
    <source>
        <dbReference type="EMBL" id="MFC5379759.1"/>
    </source>
</evidence>
<organism evidence="4 5">
    <name type="scientific">Aquipuribacter nitratireducens</name>
    <dbReference type="NCBI Taxonomy" id="650104"/>
    <lineage>
        <taxon>Bacteria</taxon>
        <taxon>Bacillati</taxon>
        <taxon>Actinomycetota</taxon>
        <taxon>Actinomycetes</taxon>
        <taxon>Micrococcales</taxon>
        <taxon>Intrasporangiaceae</taxon>
        <taxon>Aquipuribacter</taxon>
    </lineage>
</organism>
<keyword evidence="3" id="KW-0732">Signal</keyword>
<dbReference type="EMBL" id="JBHSLD010000004">
    <property type="protein sequence ID" value="MFC5379759.1"/>
    <property type="molecule type" value="Genomic_DNA"/>
</dbReference>
<keyword evidence="1" id="KW-0175">Coiled coil</keyword>
<accession>A0ABW0GJV5</accession>
<feature type="chain" id="PRO_5046517567" evidence="3">
    <location>
        <begin position="28"/>
        <end position="247"/>
    </location>
</feature>
<feature type="region of interest" description="Disordered" evidence="2">
    <location>
        <begin position="223"/>
        <end position="247"/>
    </location>
</feature>
<feature type="signal peptide" evidence="3">
    <location>
        <begin position="1"/>
        <end position="27"/>
    </location>
</feature>
<protein>
    <submittedName>
        <fullName evidence="4">Uncharacterized protein</fullName>
    </submittedName>
</protein>
<gene>
    <name evidence="4" type="ORF">ACFPJ6_03040</name>
</gene>
<dbReference type="RefSeq" id="WP_340268985.1">
    <property type="nucleotide sequence ID" value="NZ_JBBEOG010000003.1"/>
</dbReference>
<feature type="coiled-coil region" evidence="1">
    <location>
        <begin position="93"/>
        <end position="160"/>
    </location>
</feature>
<sequence length="247" mass="25316">MTVRPIALRAAAVTAAAALASAGLVLAAGPVVASVPDDDLCDRALEDVEAEVGDIDSAEFAALVRVQDEFRTAVEPLSDEVNELDGAIAGFDLAAEEELLADAEAGLAEQQDVLAQARQDLVTAEEGGDPDAVAAAEQAVAAAEAAVTELETEVAQRTETIASALETEQRLDETLAQIGALSDAYTEGLADVLGVPFAVIARWTQGGDNVIGVMIEACRAEGVPADSDDTDDAPVATPVRSRADFTG</sequence>
<evidence type="ECO:0000256" key="1">
    <source>
        <dbReference type="SAM" id="Coils"/>
    </source>
</evidence>
<reference evidence="5" key="1">
    <citation type="journal article" date="2019" name="Int. J. Syst. Evol. Microbiol.">
        <title>The Global Catalogue of Microorganisms (GCM) 10K type strain sequencing project: providing services to taxonomists for standard genome sequencing and annotation.</title>
        <authorList>
            <consortium name="The Broad Institute Genomics Platform"/>
            <consortium name="The Broad Institute Genome Sequencing Center for Infectious Disease"/>
            <person name="Wu L."/>
            <person name="Ma J."/>
        </authorList>
    </citation>
    <scope>NUCLEOTIDE SEQUENCE [LARGE SCALE GENOMIC DNA]</scope>
    <source>
        <strain evidence="5">CCUG 43114</strain>
    </source>
</reference>
<proteinExistence type="predicted"/>
<name>A0ABW0GJV5_9MICO</name>
<evidence type="ECO:0000256" key="3">
    <source>
        <dbReference type="SAM" id="SignalP"/>
    </source>
</evidence>